<protein>
    <recommendedName>
        <fullName evidence="6">FeS assembly protein SufD</fullName>
    </recommendedName>
</protein>
<dbReference type="InterPro" id="IPR055346">
    <property type="entry name" value="Fe-S_cluster_assembly_SufBD"/>
</dbReference>
<dbReference type="RefSeq" id="WP_057798591.1">
    <property type="nucleotide sequence ID" value="NZ_AZFM01000014.1"/>
</dbReference>
<dbReference type="AlphaFoldDB" id="A0A0R1UA19"/>
<dbReference type="NCBIfam" id="TIGR01981">
    <property type="entry name" value="sufD"/>
    <property type="match status" value="1"/>
</dbReference>
<dbReference type="InterPro" id="IPR011542">
    <property type="entry name" value="SUF_FeS_clus_asmbl_SufD"/>
</dbReference>
<accession>A0A0R1UA19</accession>
<dbReference type="InterPro" id="IPR037284">
    <property type="entry name" value="SUF_FeS_clus_asmbl_SufBD_sf"/>
</dbReference>
<feature type="domain" description="SUF system FeS cluster assembly SufBD N-terminal" evidence="3">
    <location>
        <begin position="75"/>
        <end position="149"/>
    </location>
</feature>
<dbReference type="EMBL" id="AZFM01000014">
    <property type="protein sequence ID" value="KRL90173.1"/>
    <property type="molecule type" value="Genomic_DNA"/>
</dbReference>
<dbReference type="PATRIC" id="fig|1423763.3.peg.364"/>
<proteinExistence type="inferred from homology"/>
<gene>
    <name evidence="4" type="ORF">FC46_GL000359</name>
</gene>
<dbReference type="STRING" id="1423763.FC46_GL000359"/>
<organism evidence="4 5">
    <name type="scientific">Lactobacillus kalixensis DSM 16043</name>
    <dbReference type="NCBI Taxonomy" id="1423763"/>
    <lineage>
        <taxon>Bacteria</taxon>
        <taxon>Bacillati</taxon>
        <taxon>Bacillota</taxon>
        <taxon>Bacilli</taxon>
        <taxon>Lactobacillales</taxon>
        <taxon>Lactobacillaceae</taxon>
        <taxon>Lactobacillus</taxon>
    </lineage>
</organism>
<evidence type="ECO:0000259" key="2">
    <source>
        <dbReference type="Pfam" id="PF01458"/>
    </source>
</evidence>
<evidence type="ECO:0000256" key="1">
    <source>
        <dbReference type="ARBA" id="ARBA00043967"/>
    </source>
</evidence>
<dbReference type="SUPFAM" id="SSF101960">
    <property type="entry name" value="Stabilizer of iron transporter SufD"/>
    <property type="match status" value="1"/>
</dbReference>
<dbReference type="PANTHER" id="PTHR30508:SF1">
    <property type="entry name" value="UPF0051 PROTEIN ABCI8, CHLOROPLASTIC-RELATED"/>
    <property type="match status" value="1"/>
</dbReference>
<evidence type="ECO:0000259" key="3">
    <source>
        <dbReference type="Pfam" id="PF19295"/>
    </source>
</evidence>
<dbReference type="InterPro" id="IPR045595">
    <property type="entry name" value="SufBD_N"/>
</dbReference>
<comment type="similarity">
    <text evidence="1">Belongs to the iron-sulfur cluster assembly SufBD family.</text>
</comment>
<evidence type="ECO:0008006" key="6">
    <source>
        <dbReference type="Google" id="ProtNLM"/>
    </source>
</evidence>
<name>A0A0R1UA19_9LACO</name>
<dbReference type="OrthoDB" id="9803529at2"/>
<evidence type="ECO:0000313" key="5">
    <source>
        <dbReference type="Proteomes" id="UP000051036"/>
    </source>
</evidence>
<reference evidence="4 5" key="1">
    <citation type="journal article" date="2015" name="Genome Announc.">
        <title>Expanding the biotechnology potential of lactobacilli through comparative genomics of 213 strains and associated genera.</title>
        <authorList>
            <person name="Sun Z."/>
            <person name="Harris H.M."/>
            <person name="McCann A."/>
            <person name="Guo C."/>
            <person name="Argimon S."/>
            <person name="Zhang W."/>
            <person name="Yang X."/>
            <person name="Jeffery I.B."/>
            <person name="Cooney J.C."/>
            <person name="Kagawa T.F."/>
            <person name="Liu W."/>
            <person name="Song Y."/>
            <person name="Salvetti E."/>
            <person name="Wrobel A."/>
            <person name="Rasinkangas P."/>
            <person name="Parkhill J."/>
            <person name="Rea M.C."/>
            <person name="O'Sullivan O."/>
            <person name="Ritari J."/>
            <person name="Douillard F.P."/>
            <person name="Paul Ross R."/>
            <person name="Yang R."/>
            <person name="Briner A.E."/>
            <person name="Felis G.E."/>
            <person name="de Vos W.M."/>
            <person name="Barrangou R."/>
            <person name="Klaenhammer T.R."/>
            <person name="Caufield P.W."/>
            <person name="Cui Y."/>
            <person name="Zhang H."/>
            <person name="O'Toole P.W."/>
        </authorList>
    </citation>
    <scope>NUCLEOTIDE SEQUENCE [LARGE SCALE GENOMIC DNA]</scope>
    <source>
        <strain evidence="4 5">DSM 16043</strain>
    </source>
</reference>
<dbReference type="InterPro" id="IPR000825">
    <property type="entry name" value="SUF_FeS_clus_asmbl_SufBD_core"/>
</dbReference>
<keyword evidence="5" id="KW-1185">Reference proteome</keyword>
<feature type="domain" description="SUF system FeS cluster assembly SufBD core" evidence="2">
    <location>
        <begin position="164"/>
        <end position="390"/>
    </location>
</feature>
<dbReference type="Pfam" id="PF01458">
    <property type="entry name" value="SUFBD_core"/>
    <property type="match status" value="1"/>
</dbReference>
<dbReference type="PANTHER" id="PTHR30508">
    <property type="entry name" value="FES CLUSTER ASSEMBLY PROTEIN SUF"/>
    <property type="match status" value="1"/>
</dbReference>
<comment type="caution">
    <text evidence="4">The sequence shown here is derived from an EMBL/GenBank/DDBJ whole genome shotgun (WGS) entry which is preliminary data.</text>
</comment>
<sequence>MIDDLRQVSREHGEPTWFTDNRISAADLIDKLPLPDMQRFKYDDLPLVSERKLQFTNQKNTIDYLNEESNVINQVNQESFVRLDADLIAKGVILTDLFTAMKKYPDLVKKYLNTVTPYNEDKLSAYNQAYMNTGAFLYVPDDVEIDTPIEANIIQNTELMATSMPMISHILIVVGKRSKLNFIQQLSSSVGERNLINLVVEVVVEDGANISFSALDETELGTLVFFNRRASVGRDAHIEWNVAFMNNDNTIGDLASELIGEGSYANSKAIAVTTGNQKLVVNNRVINRGPHSTGLINQRGVLLENSKLIFNGIGQIIHGAHGSKADQQNRVLMMSDHAQGDANPLLLIDENDVIAAHAASVGPVDQIQLDYLMSRGIPFRQAERMVIHGFLDAVLGSISKGNVRDRMLKLLERKLIIGQNEYYDHQG</sequence>
<evidence type="ECO:0000313" key="4">
    <source>
        <dbReference type="EMBL" id="KRL90173.1"/>
    </source>
</evidence>
<dbReference type="GO" id="GO:0016226">
    <property type="term" value="P:iron-sulfur cluster assembly"/>
    <property type="evidence" value="ECO:0007669"/>
    <property type="project" value="InterPro"/>
</dbReference>
<dbReference type="Proteomes" id="UP000051036">
    <property type="component" value="Unassembled WGS sequence"/>
</dbReference>
<dbReference type="Pfam" id="PF19295">
    <property type="entry name" value="SufBD_N"/>
    <property type="match status" value="1"/>
</dbReference>